<evidence type="ECO:0000256" key="6">
    <source>
        <dbReference type="ARBA" id="ARBA00023136"/>
    </source>
</evidence>
<dbReference type="SUPFAM" id="SSF55874">
    <property type="entry name" value="ATPase domain of HSP90 chaperone/DNA topoisomerase II/histidine kinase"/>
    <property type="match status" value="1"/>
</dbReference>
<dbReference type="SUPFAM" id="SSF55785">
    <property type="entry name" value="PYP-like sensor domain (PAS domain)"/>
    <property type="match status" value="2"/>
</dbReference>
<feature type="coiled-coil region" evidence="7">
    <location>
        <begin position="150"/>
        <end position="188"/>
    </location>
</feature>
<keyword evidence="6" id="KW-0472">Membrane</keyword>
<dbReference type="InterPro" id="IPR003661">
    <property type="entry name" value="HisK_dim/P_dom"/>
</dbReference>
<comment type="catalytic activity">
    <reaction evidence="1">
        <text>ATP + protein L-histidine = ADP + protein N-phospho-L-histidine.</text>
        <dbReference type="EC" id="2.7.13.3"/>
    </reaction>
</comment>
<dbReference type="AlphaFoldDB" id="A0A7K1TA92"/>
<dbReference type="SMART" id="SM00387">
    <property type="entry name" value="HATPase_c"/>
    <property type="match status" value="1"/>
</dbReference>
<dbReference type="Pfam" id="PF08448">
    <property type="entry name" value="PAS_4"/>
    <property type="match status" value="2"/>
</dbReference>
<dbReference type="SMART" id="SM00091">
    <property type="entry name" value="PAS"/>
    <property type="match status" value="2"/>
</dbReference>
<evidence type="ECO:0000256" key="3">
    <source>
        <dbReference type="ARBA" id="ARBA00022553"/>
    </source>
</evidence>
<evidence type="ECO:0000256" key="4">
    <source>
        <dbReference type="ARBA" id="ARBA00022679"/>
    </source>
</evidence>
<dbReference type="GO" id="GO:0000155">
    <property type="term" value="F:phosphorelay sensor kinase activity"/>
    <property type="evidence" value="ECO:0007669"/>
    <property type="project" value="InterPro"/>
</dbReference>
<reference evidence="9 10" key="1">
    <citation type="submission" date="2019-12" db="EMBL/GenBank/DDBJ databases">
        <title>Hymenobacter sp. HMF4947 Genome sequencing and assembly.</title>
        <authorList>
            <person name="Kang H."/>
            <person name="Cha I."/>
            <person name="Kim H."/>
            <person name="Joh K."/>
        </authorList>
    </citation>
    <scope>NUCLEOTIDE SEQUENCE [LARGE SCALE GENOMIC DNA]</scope>
    <source>
        <strain evidence="9 10">HMF4947</strain>
    </source>
</reference>
<keyword evidence="5" id="KW-0418">Kinase</keyword>
<dbReference type="GO" id="GO:0000156">
    <property type="term" value="F:phosphorelay response regulator activity"/>
    <property type="evidence" value="ECO:0007669"/>
    <property type="project" value="TreeGrafter"/>
</dbReference>
<keyword evidence="7" id="KW-0175">Coiled coil</keyword>
<evidence type="ECO:0000259" key="8">
    <source>
        <dbReference type="PROSITE" id="PS50109"/>
    </source>
</evidence>
<dbReference type="InterPro" id="IPR036890">
    <property type="entry name" value="HATPase_C_sf"/>
</dbReference>
<dbReference type="PRINTS" id="PR00344">
    <property type="entry name" value="BCTRLSENSOR"/>
</dbReference>
<evidence type="ECO:0000256" key="1">
    <source>
        <dbReference type="ARBA" id="ARBA00000085"/>
    </source>
</evidence>
<dbReference type="Gene3D" id="1.10.287.130">
    <property type="match status" value="1"/>
</dbReference>
<dbReference type="Gene3D" id="3.30.450.20">
    <property type="entry name" value="PAS domain"/>
    <property type="match status" value="2"/>
</dbReference>
<dbReference type="InterPro" id="IPR005467">
    <property type="entry name" value="His_kinase_dom"/>
</dbReference>
<protein>
    <recommendedName>
        <fullName evidence="2">histidine kinase</fullName>
        <ecNumber evidence="2">2.7.13.3</ecNumber>
    </recommendedName>
</protein>
<evidence type="ECO:0000313" key="9">
    <source>
        <dbReference type="EMBL" id="MVN75309.1"/>
    </source>
</evidence>
<dbReference type="EC" id="2.7.13.3" evidence="2"/>
<proteinExistence type="predicted"/>
<dbReference type="GO" id="GO:0016020">
    <property type="term" value="C:membrane"/>
    <property type="evidence" value="ECO:0007669"/>
    <property type="project" value="UniProtKB-SubCell"/>
</dbReference>
<dbReference type="Pfam" id="PF00512">
    <property type="entry name" value="HisKA"/>
    <property type="match status" value="1"/>
</dbReference>
<dbReference type="InterPro" id="IPR004358">
    <property type="entry name" value="Sig_transdc_His_kin-like_C"/>
</dbReference>
<dbReference type="InterPro" id="IPR036097">
    <property type="entry name" value="HisK_dim/P_sf"/>
</dbReference>
<dbReference type="CDD" id="cd00082">
    <property type="entry name" value="HisKA"/>
    <property type="match status" value="1"/>
</dbReference>
<dbReference type="GO" id="GO:0007234">
    <property type="term" value="P:osmosensory signaling via phosphorelay pathway"/>
    <property type="evidence" value="ECO:0007669"/>
    <property type="project" value="TreeGrafter"/>
</dbReference>
<gene>
    <name evidence="9" type="ORF">GO988_03125</name>
</gene>
<dbReference type="InterPro" id="IPR000014">
    <property type="entry name" value="PAS"/>
</dbReference>
<organism evidence="9 10">
    <name type="scientific">Hymenobacter ginkgonis</name>
    <dbReference type="NCBI Taxonomy" id="2682976"/>
    <lineage>
        <taxon>Bacteria</taxon>
        <taxon>Pseudomonadati</taxon>
        <taxon>Bacteroidota</taxon>
        <taxon>Cytophagia</taxon>
        <taxon>Cytophagales</taxon>
        <taxon>Hymenobacteraceae</taxon>
        <taxon>Hymenobacter</taxon>
    </lineage>
</organism>
<comment type="caution">
    <text evidence="9">The sequence shown here is derived from an EMBL/GenBank/DDBJ whole genome shotgun (WGS) entry which is preliminary data.</text>
</comment>
<dbReference type="InterPro" id="IPR003594">
    <property type="entry name" value="HATPase_dom"/>
</dbReference>
<dbReference type="SMART" id="SM00388">
    <property type="entry name" value="HisKA"/>
    <property type="match status" value="1"/>
</dbReference>
<keyword evidence="10" id="KW-1185">Reference proteome</keyword>
<name>A0A7K1TA92_9BACT</name>
<dbReference type="EMBL" id="WQKZ01000001">
    <property type="protein sequence ID" value="MVN75309.1"/>
    <property type="molecule type" value="Genomic_DNA"/>
</dbReference>
<accession>A0A7K1TA92</accession>
<evidence type="ECO:0000313" key="10">
    <source>
        <dbReference type="Proteomes" id="UP000441336"/>
    </source>
</evidence>
<dbReference type="InterPro" id="IPR035965">
    <property type="entry name" value="PAS-like_dom_sf"/>
</dbReference>
<dbReference type="PANTHER" id="PTHR42878:SF15">
    <property type="entry name" value="BACTERIOPHYTOCHROME"/>
    <property type="match status" value="1"/>
</dbReference>
<dbReference type="SUPFAM" id="SSF47384">
    <property type="entry name" value="Homodimeric domain of signal transducing histidine kinase"/>
    <property type="match status" value="1"/>
</dbReference>
<dbReference type="InterPro" id="IPR013656">
    <property type="entry name" value="PAS_4"/>
</dbReference>
<keyword evidence="4" id="KW-0808">Transferase</keyword>
<dbReference type="GO" id="GO:0030295">
    <property type="term" value="F:protein kinase activator activity"/>
    <property type="evidence" value="ECO:0007669"/>
    <property type="project" value="TreeGrafter"/>
</dbReference>
<feature type="coiled-coil region" evidence="7">
    <location>
        <begin position="492"/>
        <end position="519"/>
    </location>
</feature>
<dbReference type="Pfam" id="PF02518">
    <property type="entry name" value="HATPase_c"/>
    <property type="match status" value="1"/>
</dbReference>
<sequence>MAALPLASLPSWLSPTDVLHAVLEVSLNGVMLLQPLYEGPDESSNPIDFAIVHLNPAGRRILRMPDESSSSLLQHFPHIQAEGVFDFYCAAFTQGKAGRYDINYQHDGLDNYFHLAAQRSGKVLVVSFTDTSDHARTAVENALRDSYARERAANTELRHTQQQLQQLNEQLEERVRERTEALQQAQAGAELQRTRLERFFWQAPAGICLLDGPNLVYEMVNPAYQRLFPDRYLLGKPLHEAFPGIEQYPIYQIMKRVYETKGCHEEHSLTVPILQANGQDLEDRYFNFILQARYDAQGNTDGVLVFIFEITEQVRARQAAEALQAEALQAAQLLATQRESFYQVFEQTPALICLLRGPDHVLEYCNPAFQRLYEGRDMVGRPVAETQPEAVAQGFVTLLDQIYDTGEIYQAAEVIGWVHPAGGGPPEERYFDFTYQPLREAGRTVGISVFAFEVTEQVLGRKQVAQSQAKLQLLTWNLASANEKLATTNSALLSANAEVQHANQELAAANQQLIRTNSDLDNFIYTASHDLRTPITNIEGLLQALRLELPTPVQGEEVGYIMGLMQESINRFKGTIGYLTEVSSLQKEYEQPTANVYLAEIIKDVLLDLAPRVKQTGAQFDTDVAECPAIAFSRKNLRSVVYNLLSNAIKYRSPERPLRVQLRSQQVEDYVLLEVRDNGLGLDLARTPKLFGMFQRFHTHVDGSGLGLYMVKKMVENAGGKIEVQSQVGVGTVFSVYFK</sequence>
<dbReference type="InterPro" id="IPR050351">
    <property type="entry name" value="BphY/WalK/GraS-like"/>
</dbReference>
<dbReference type="Gene3D" id="3.30.565.10">
    <property type="entry name" value="Histidine kinase-like ATPase, C-terminal domain"/>
    <property type="match status" value="1"/>
</dbReference>
<keyword evidence="3" id="KW-0597">Phosphoprotein</keyword>
<dbReference type="PROSITE" id="PS50109">
    <property type="entry name" value="HIS_KIN"/>
    <property type="match status" value="1"/>
</dbReference>
<evidence type="ECO:0000256" key="5">
    <source>
        <dbReference type="ARBA" id="ARBA00022777"/>
    </source>
</evidence>
<dbReference type="Proteomes" id="UP000441336">
    <property type="component" value="Unassembled WGS sequence"/>
</dbReference>
<evidence type="ECO:0000256" key="7">
    <source>
        <dbReference type="SAM" id="Coils"/>
    </source>
</evidence>
<evidence type="ECO:0000256" key="2">
    <source>
        <dbReference type="ARBA" id="ARBA00012438"/>
    </source>
</evidence>
<dbReference type="PANTHER" id="PTHR42878">
    <property type="entry name" value="TWO-COMPONENT HISTIDINE KINASE"/>
    <property type="match status" value="1"/>
</dbReference>
<feature type="domain" description="Histidine kinase" evidence="8">
    <location>
        <begin position="526"/>
        <end position="739"/>
    </location>
</feature>